<evidence type="ECO:0000313" key="4">
    <source>
        <dbReference type="Proteomes" id="UP000198510"/>
    </source>
</evidence>
<dbReference type="RefSeq" id="WP_089688350.1">
    <property type="nucleotide sequence ID" value="NZ_FNFO01000017.1"/>
</dbReference>
<evidence type="ECO:0000256" key="2">
    <source>
        <dbReference type="SAM" id="Phobius"/>
    </source>
</evidence>
<protein>
    <submittedName>
        <fullName evidence="3">Uncharacterized protein</fullName>
    </submittedName>
</protein>
<accession>A0A1G9UND8</accession>
<dbReference type="Proteomes" id="UP000198510">
    <property type="component" value="Unassembled WGS sequence"/>
</dbReference>
<feature type="transmembrane region" description="Helical" evidence="2">
    <location>
        <begin position="6"/>
        <end position="26"/>
    </location>
</feature>
<evidence type="ECO:0000256" key="1">
    <source>
        <dbReference type="SAM" id="MobiDB-lite"/>
    </source>
</evidence>
<dbReference type="AlphaFoldDB" id="A0A1G9UND8"/>
<keyword evidence="4" id="KW-1185">Reference proteome</keyword>
<dbReference type="STRING" id="1075417.SAMN05421823_11713"/>
<evidence type="ECO:0000313" key="3">
    <source>
        <dbReference type="EMBL" id="SDM61045.1"/>
    </source>
</evidence>
<sequence>MTLLWITGGFLIGLIVFLALGIYIGFRAMKRKTESPAERRADDAWGQANVRDATPATDRNENLRNREAVAREERREAQTRERQQTNHDTQF</sequence>
<reference evidence="3 4" key="1">
    <citation type="submission" date="2016-10" db="EMBL/GenBank/DDBJ databases">
        <authorList>
            <person name="de Groot N.N."/>
        </authorList>
    </citation>
    <scope>NUCLEOTIDE SEQUENCE [LARGE SCALE GENOMIC DNA]</scope>
    <source>
        <strain evidence="3 4">DSM 25186</strain>
    </source>
</reference>
<proteinExistence type="predicted"/>
<keyword evidence="2" id="KW-0472">Membrane</keyword>
<feature type="compositionally biased region" description="Basic and acidic residues" evidence="1">
    <location>
        <begin position="32"/>
        <end position="43"/>
    </location>
</feature>
<feature type="compositionally biased region" description="Basic and acidic residues" evidence="1">
    <location>
        <begin position="58"/>
        <end position="91"/>
    </location>
</feature>
<keyword evidence="2" id="KW-0812">Transmembrane</keyword>
<feature type="region of interest" description="Disordered" evidence="1">
    <location>
        <begin position="32"/>
        <end position="91"/>
    </location>
</feature>
<name>A0A1G9UND8_9BACT</name>
<dbReference type="EMBL" id="FNFO01000017">
    <property type="protein sequence ID" value="SDM61045.1"/>
    <property type="molecule type" value="Genomic_DNA"/>
</dbReference>
<keyword evidence="2" id="KW-1133">Transmembrane helix</keyword>
<gene>
    <name evidence="3" type="ORF">SAMN05421823_11713</name>
</gene>
<organism evidence="3 4">
    <name type="scientific">Catalinimonas alkaloidigena</name>
    <dbReference type="NCBI Taxonomy" id="1075417"/>
    <lineage>
        <taxon>Bacteria</taxon>
        <taxon>Pseudomonadati</taxon>
        <taxon>Bacteroidota</taxon>
        <taxon>Cytophagia</taxon>
        <taxon>Cytophagales</taxon>
        <taxon>Catalimonadaceae</taxon>
        <taxon>Catalinimonas</taxon>
    </lineage>
</organism>